<dbReference type="HOGENOM" id="CLU_098197_1_0_6"/>
<dbReference type="GO" id="GO:0042026">
    <property type="term" value="P:protein refolding"/>
    <property type="evidence" value="ECO:0007669"/>
    <property type="project" value="UniProtKB-ARBA"/>
</dbReference>
<accession>A4BSM9</accession>
<dbReference type="SUPFAM" id="SSF54534">
    <property type="entry name" value="FKBP-like"/>
    <property type="match status" value="1"/>
</dbReference>
<evidence type="ECO:0000256" key="1">
    <source>
        <dbReference type="ARBA" id="ARBA00000971"/>
    </source>
</evidence>
<dbReference type="STRING" id="314278.NB231_08580"/>
<comment type="caution">
    <text evidence="13">The sequence shown here is derived from an EMBL/GenBank/DDBJ whole genome shotgun (WGS) entry which is preliminary data.</text>
</comment>
<evidence type="ECO:0000313" key="13">
    <source>
        <dbReference type="EMBL" id="EAR21299.1"/>
    </source>
</evidence>
<dbReference type="PROSITE" id="PS50059">
    <property type="entry name" value="FKBP_PPIASE"/>
    <property type="match status" value="1"/>
</dbReference>
<dbReference type="EC" id="5.2.1.8" evidence="10"/>
<dbReference type="Pfam" id="PF00254">
    <property type="entry name" value="FKBP_C"/>
    <property type="match status" value="1"/>
</dbReference>
<evidence type="ECO:0000259" key="12">
    <source>
        <dbReference type="PROSITE" id="PS50059"/>
    </source>
</evidence>
<evidence type="ECO:0000256" key="9">
    <source>
        <dbReference type="PROSITE-ProRule" id="PRU00277"/>
    </source>
</evidence>
<keyword evidence="4" id="KW-0963">Cytoplasm</keyword>
<dbReference type="Gene3D" id="3.10.50.40">
    <property type="match status" value="1"/>
</dbReference>
<evidence type="ECO:0000256" key="2">
    <source>
        <dbReference type="ARBA" id="ARBA00004496"/>
    </source>
</evidence>
<evidence type="ECO:0000256" key="3">
    <source>
        <dbReference type="ARBA" id="ARBA00006577"/>
    </source>
</evidence>
<keyword evidence="5 9" id="KW-0697">Rotamase</keyword>
<sequence length="190" mass="21267">MQVAKGKVVAISYTLRTNGVIRYITKENKPLEYLHGAGTIIPGLEKALEGKIGGDQLSITVPPEEGYGERDESLQQKVPAEVFQGVEQLEPGMQFQAQGEDKKRLETVTIVDVDEEEQTITLDTNHPLAGQTLEFDITVNNVREATESELERGYVASPRAPKRTRYRPPEPSHDHHGHDHSHDDHHEHGH</sequence>
<protein>
    <recommendedName>
        <fullName evidence="10">Peptidyl-prolyl cis-trans isomerase</fullName>
        <ecNumber evidence="10">5.2.1.8</ecNumber>
    </recommendedName>
</protein>
<comment type="subcellular location">
    <subcellularLocation>
        <location evidence="2">Cytoplasm</location>
    </subcellularLocation>
</comment>
<evidence type="ECO:0000256" key="8">
    <source>
        <dbReference type="ARBA" id="ARBA00037071"/>
    </source>
</evidence>
<evidence type="ECO:0000313" key="14">
    <source>
        <dbReference type="Proteomes" id="UP000003374"/>
    </source>
</evidence>
<dbReference type="GO" id="GO:0003755">
    <property type="term" value="F:peptidyl-prolyl cis-trans isomerase activity"/>
    <property type="evidence" value="ECO:0007669"/>
    <property type="project" value="UniProtKB-UniRule"/>
</dbReference>
<dbReference type="eggNOG" id="COG1047">
    <property type="taxonomic scope" value="Bacteria"/>
</dbReference>
<keyword evidence="7 9" id="KW-0413">Isomerase</keyword>
<evidence type="ECO:0000256" key="5">
    <source>
        <dbReference type="ARBA" id="ARBA00023110"/>
    </source>
</evidence>
<evidence type="ECO:0000256" key="11">
    <source>
        <dbReference type="SAM" id="MobiDB-lite"/>
    </source>
</evidence>
<feature type="compositionally biased region" description="Basic and acidic residues" evidence="11">
    <location>
        <begin position="167"/>
        <end position="190"/>
    </location>
</feature>
<dbReference type="EMBL" id="AAOF01000010">
    <property type="protein sequence ID" value="EAR21299.1"/>
    <property type="molecule type" value="Genomic_DNA"/>
</dbReference>
<dbReference type="Proteomes" id="UP000003374">
    <property type="component" value="Unassembled WGS sequence"/>
</dbReference>
<organism evidence="13 14">
    <name type="scientific">Nitrococcus mobilis Nb-231</name>
    <dbReference type="NCBI Taxonomy" id="314278"/>
    <lineage>
        <taxon>Bacteria</taxon>
        <taxon>Pseudomonadati</taxon>
        <taxon>Pseudomonadota</taxon>
        <taxon>Gammaproteobacteria</taxon>
        <taxon>Chromatiales</taxon>
        <taxon>Ectothiorhodospiraceae</taxon>
        <taxon>Nitrococcus</taxon>
    </lineage>
</organism>
<dbReference type="InterPro" id="IPR001179">
    <property type="entry name" value="PPIase_FKBP_dom"/>
</dbReference>
<feature type="domain" description="PPIase FKBP-type" evidence="12">
    <location>
        <begin position="6"/>
        <end position="79"/>
    </location>
</feature>
<dbReference type="PANTHER" id="PTHR47861:SF3">
    <property type="entry name" value="FKBP-TYPE PEPTIDYL-PROLYL CIS-TRANS ISOMERASE SLYD"/>
    <property type="match status" value="1"/>
</dbReference>
<evidence type="ECO:0000256" key="7">
    <source>
        <dbReference type="ARBA" id="ARBA00023235"/>
    </source>
</evidence>
<keyword evidence="14" id="KW-1185">Reference proteome</keyword>
<name>A4BSM9_9GAMM</name>
<comment type="similarity">
    <text evidence="3 10">Belongs to the FKBP-type PPIase family.</text>
</comment>
<dbReference type="InterPro" id="IPR046357">
    <property type="entry name" value="PPIase_dom_sf"/>
</dbReference>
<evidence type="ECO:0000256" key="4">
    <source>
        <dbReference type="ARBA" id="ARBA00022490"/>
    </source>
</evidence>
<proteinExistence type="inferred from homology"/>
<reference evidence="13 14" key="1">
    <citation type="submission" date="2006-02" db="EMBL/GenBank/DDBJ databases">
        <authorList>
            <person name="Waterbury J."/>
            <person name="Ferriera S."/>
            <person name="Johnson J."/>
            <person name="Kravitz S."/>
            <person name="Halpern A."/>
            <person name="Remington K."/>
            <person name="Beeson K."/>
            <person name="Tran B."/>
            <person name="Rogers Y.-H."/>
            <person name="Friedman R."/>
            <person name="Venter J.C."/>
        </authorList>
    </citation>
    <scope>NUCLEOTIDE SEQUENCE [LARGE SCALE GENOMIC DNA]</scope>
    <source>
        <strain evidence="13 14">Nb-231</strain>
    </source>
</reference>
<feature type="region of interest" description="Disordered" evidence="11">
    <location>
        <begin position="146"/>
        <end position="190"/>
    </location>
</feature>
<evidence type="ECO:0000256" key="6">
    <source>
        <dbReference type="ARBA" id="ARBA00023186"/>
    </source>
</evidence>
<evidence type="ECO:0000256" key="10">
    <source>
        <dbReference type="RuleBase" id="RU003915"/>
    </source>
</evidence>
<gene>
    <name evidence="13" type="ORF">NB231_08580</name>
</gene>
<comment type="function">
    <text evidence="8">Also involved in hydrogenase metallocenter assembly, probably by participating in the nickel insertion step. This function in hydrogenase biosynthesis requires chaperone activity and the presence of the metal-binding domain, but not PPIase activity.</text>
</comment>
<keyword evidence="6" id="KW-0143">Chaperone</keyword>
<dbReference type="OrthoDB" id="9808891at2"/>
<comment type="catalytic activity">
    <reaction evidence="1 9 10">
        <text>[protein]-peptidylproline (omega=180) = [protein]-peptidylproline (omega=0)</text>
        <dbReference type="Rhea" id="RHEA:16237"/>
        <dbReference type="Rhea" id="RHEA-COMP:10747"/>
        <dbReference type="Rhea" id="RHEA-COMP:10748"/>
        <dbReference type="ChEBI" id="CHEBI:83833"/>
        <dbReference type="ChEBI" id="CHEBI:83834"/>
        <dbReference type="EC" id="5.2.1.8"/>
    </reaction>
</comment>
<dbReference type="RefSeq" id="WP_005001502.1">
    <property type="nucleotide sequence ID" value="NZ_CH672427.1"/>
</dbReference>
<dbReference type="AlphaFoldDB" id="A4BSM9"/>
<dbReference type="PANTHER" id="PTHR47861">
    <property type="entry name" value="FKBP-TYPE PEPTIDYL-PROLYL CIS-TRANS ISOMERASE SLYD"/>
    <property type="match status" value="1"/>
</dbReference>
<dbReference type="GO" id="GO:0005737">
    <property type="term" value="C:cytoplasm"/>
    <property type="evidence" value="ECO:0007669"/>
    <property type="project" value="UniProtKB-SubCell"/>
</dbReference>